<dbReference type="InterPro" id="IPR009908">
    <property type="entry name" value="Methylamine_util_MauE"/>
</dbReference>
<feature type="transmembrane region" description="Helical" evidence="5">
    <location>
        <begin position="7"/>
        <end position="25"/>
    </location>
</feature>
<organism evidence="7 8">
    <name type="scientific">Chryseobacterium rhizoplanae</name>
    <dbReference type="NCBI Taxonomy" id="1609531"/>
    <lineage>
        <taxon>Bacteria</taxon>
        <taxon>Pseudomonadati</taxon>
        <taxon>Bacteroidota</taxon>
        <taxon>Flavobacteriia</taxon>
        <taxon>Flavobacteriales</taxon>
        <taxon>Weeksellaceae</taxon>
        <taxon>Chryseobacterium group</taxon>
        <taxon>Chryseobacterium</taxon>
    </lineage>
</organism>
<feature type="transmembrane region" description="Helical" evidence="5">
    <location>
        <begin position="45"/>
        <end position="67"/>
    </location>
</feature>
<feature type="transmembrane region" description="Helical" evidence="5">
    <location>
        <begin position="141"/>
        <end position="164"/>
    </location>
</feature>
<comment type="subcellular location">
    <subcellularLocation>
        <location evidence="1">Membrane</location>
        <topology evidence="1">Multi-pass membrane protein</topology>
    </subcellularLocation>
</comment>
<accession>A0A521DKE6</accession>
<reference evidence="7 8" key="1">
    <citation type="submission" date="2017-05" db="EMBL/GenBank/DDBJ databases">
        <authorList>
            <person name="Varghese N."/>
            <person name="Submissions S."/>
        </authorList>
    </citation>
    <scope>NUCLEOTIDE SEQUENCE [LARGE SCALE GENOMIC DNA]</scope>
    <source>
        <strain evidence="7 8">DSM 29371</strain>
    </source>
</reference>
<dbReference type="RefSeq" id="WP_142718426.1">
    <property type="nucleotide sequence ID" value="NZ_FXTC01000005.1"/>
</dbReference>
<proteinExistence type="predicted"/>
<protein>
    <recommendedName>
        <fullName evidence="6">Methylamine utilisation protein MauE domain-containing protein</fullName>
    </recommendedName>
</protein>
<keyword evidence="2 5" id="KW-0812">Transmembrane</keyword>
<evidence type="ECO:0000259" key="6">
    <source>
        <dbReference type="Pfam" id="PF07291"/>
    </source>
</evidence>
<name>A0A521DKE6_9FLAO</name>
<evidence type="ECO:0000256" key="5">
    <source>
        <dbReference type="SAM" id="Phobius"/>
    </source>
</evidence>
<dbReference type="Pfam" id="PF07291">
    <property type="entry name" value="MauE"/>
    <property type="match status" value="1"/>
</dbReference>
<evidence type="ECO:0000256" key="3">
    <source>
        <dbReference type="ARBA" id="ARBA00022989"/>
    </source>
</evidence>
<evidence type="ECO:0000313" key="7">
    <source>
        <dbReference type="EMBL" id="SMO72177.1"/>
    </source>
</evidence>
<gene>
    <name evidence="7" type="ORF">SAMN06265171_105207</name>
</gene>
<evidence type="ECO:0000256" key="2">
    <source>
        <dbReference type="ARBA" id="ARBA00022692"/>
    </source>
</evidence>
<dbReference type="Proteomes" id="UP000316916">
    <property type="component" value="Unassembled WGS sequence"/>
</dbReference>
<evidence type="ECO:0000256" key="1">
    <source>
        <dbReference type="ARBA" id="ARBA00004141"/>
    </source>
</evidence>
<feature type="transmembrane region" description="Helical" evidence="5">
    <location>
        <begin position="74"/>
        <end position="94"/>
    </location>
</feature>
<dbReference type="AlphaFoldDB" id="A0A521DKE6"/>
<keyword evidence="4 5" id="KW-0472">Membrane</keyword>
<keyword evidence="8" id="KW-1185">Reference proteome</keyword>
<dbReference type="EMBL" id="FXTC01000005">
    <property type="protein sequence ID" value="SMO72177.1"/>
    <property type="molecule type" value="Genomic_DNA"/>
</dbReference>
<dbReference type="GO" id="GO:0016020">
    <property type="term" value="C:membrane"/>
    <property type="evidence" value="ECO:0007669"/>
    <property type="project" value="UniProtKB-SubCell"/>
</dbReference>
<dbReference type="GO" id="GO:0030416">
    <property type="term" value="P:methylamine metabolic process"/>
    <property type="evidence" value="ECO:0007669"/>
    <property type="project" value="InterPro"/>
</dbReference>
<evidence type="ECO:0000313" key="8">
    <source>
        <dbReference type="Proteomes" id="UP000316916"/>
    </source>
</evidence>
<feature type="domain" description="Methylamine utilisation protein MauE" evidence="6">
    <location>
        <begin position="8"/>
        <end position="132"/>
    </location>
</feature>
<feature type="transmembrane region" description="Helical" evidence="5">
    <location>
        <begin position="114"/>
        <end position="134"/>
    </location>
</feature>
<evidence type="ECO:0000256" key="4">
    <source>
        <dbReference type="ARBA" id="ARBA00023136"/>
    </source>
</evidence>
<sequence length="503" mass="58336">MKKLQIITVEVISYFFILLFCYAAISKIMDFENFTTQISQSPLLSTFAGSISHGILALELVVCILLIFERTRLLGLYCSFVLMFLFSMYIYMTLHYSESVPCSCGGILEKMDWQTHLIFNIVTTFIAATAIILMTKPGRKYILITIFLLLTFSLLSTVILFILYDRSEYMIQKENNFTRRFLQHPVDLEKRFILTSDFYYFSGHTEDSLYLGNTEHPFDLYAIDATFKKMKEYQITPDQYDFLFKSSKVQVYPPYYYLYDGTVPIIYRGEIGKQRAKTVSHMQNYFTQLQVTNNNSFAVITYSKQKNIQSLGLMFTYQKNTIVKPEILEKIHDGVFDTDGKLLYDPAHNTIIYVYTYKNKFIVLDTNLESKKIYKTIDDISATGIEVVKLPDGSKKMKNPPIIVNKNAFVYKGILFIESPRKGKFEDKAYQKSSLVIDMYSTSKQQYLGSFYVPKKAGEYKTEFSISDNTLFTIIGNELIRYSFAQNITQHFISGKAENLNKE</sequence>
<keyword evidence="3 5" id="KW-1133">Transmembrane helix</keyword>